<evidence type="ECO:0000256" key="2">
    <source>
        <dbReference type="ARBA" id="ARBA00023125"/>
    </source>
</evidence>
<evidence type="ECO:0000256" key="3">
    <source>
        <dbReference type="ARBA" id="ARBA00023163"/>
    </source>
</evidence>
<dbReference type="PROSITE" id="PS01081">
    <property type="entry name" value="HTH_TETR_1"/>
    <property type="match status" value="1"/>
</dbReference>
<dbReference type="PRINTS" id="PR00455">
    <property type="entry name" value="HTHTETR"/>
</dbReference>
<dbReference type="Gene3D" id="1.10.357.10">
    <property type="entry name" value="Tetracycline Repressor, domain 2"/>
    <property type="match status" value="1"/>
</dbReference>
<evidence type="ECO:0000313" key="6">
    <source>
        <dbReference type="EMBL" id="GCD40430.1"/>
    </source>
</evidence>
<keyword evidence="2 4" id="KW-0238">DNA-binding</keyword>
<keyword evidence="1" id="KW-0805">Transcription regulation</keyword>
<dbReference type="PANTHER" id="PTHR30055">
    <property type="entry name" value="HTH-TYPE TRANSCRIPTIONAL REGULATOR RUTR"/>
    <property type="match status" value="1"/>
</dbReference>
<dbReference type="EMBL" id="BHZD01000001">
    <property type="protein sequence ID" value="GCD40430.1"/>
    <property type="molecule type" value="Genomic_DNA"/>
</dbReference>
<accession>A0A401VTL9</accession>
<dbReference type="GO" id="GO:0003700">
    <property type="term" value="F:DNA-binding transcription factor activity"/>
    <property type="evidence" value="ECO:0007669"/>
    <property type="project" value="TreeGrafter"/>
</dbReference>
<feature type="DNA-binding region" description="H-T-H motif" evidence="4">
    <location>
        <begin position="29"/>
        <end position="48"/>
    </location>
</feature>
<dbReference type="InterPro" id="IPR050109">
    <property type="entry name" value="HTH-type_TetR-like_transc_reg"/>
</dbReference>
<dbReference type="Pfam" id="PF00440">
    <property type="entry name" value="TetR_N"/>
    <property type="match status" value="1"/>
</dbReference>
<evidence type="ECO:0000256" key="4">
    <source>
        <dbReference type="PROSITE-ProRule" id="PRU00335"/>
    </source>
</evidence>
<gene>
    <name evidence="6" type="ORF">GKJPGBOP_00079</name>
</gene>
<dbReference type="Proteomes" id="UP000286746">
    <property type="component" value="Unassembled WGS sequence"/>
</dbReference>
<reference evidence="6 7" key="1">
    <citation type="submission" date="2018-11" db="EMBL/GenBank/DDBJ databases">
        <title>Whole genome sequence of Streptomyces paromomycinus NBRC 15454(T).</title>
        <authorList>
            <person name="Komaki H."/>
            <person name="Tamura T."/>
        </authorList>
    </citation>
    <scope>NUCLEOTIDE SEQUENCE [LARGE SCALE GENOMIC DNA]</scope>
    <source>
        <strain evidence="6 7">NBRC 15454</strain>
    </source>
</reference>
<proteinExistence type="predicted"/>
<dbReference type="AlphaFoldDB" id="A0A401VTL9"/>
<keyword evidence="7" id="KW-1185">Reference proteome</keyword>
<name>A0A401VTL9_STREY</name>
<dbReference type="SUPFAM" id="SSF48498">
    <property type="entry name" value="Tetracyclin repressor-like, C-terminal domain"/>
    <property type="match status" value="1"/>
</dbReference>
<dbReference type="InterPro" id="IPR001647">
    <property type="entry name" value="HTH_TetR"/>
</dbReference>
<comment type="caution">
    <text evidence="6">The sequence shown here is derived from an EMBL/GenBank/DDBJ whole genome shotgun (WGS) entry which is preliminary data.</text>
</comment>
<dbReference type="PANTHER" id="PTHR30055:SF234">
    <property type="entry name" value="HTH-TYPE TRANSCRIPTIONAL REGULATOR BETI"/>
    <property type="match status" value="1"/>
</dbReference>
<dbReference type="PROSITE" id="PS50977">
    <property type="entry name" value="HTH_TETR_2"/>
    <property type="match status" value="1"/>
</dbReference>
<feature type="domain" description="HTH tetR-type" evidence="5">
    <location>
        <begin position="6"/>
        <end position="66"/>
    </location>
</feature>
<organism evidence="6 7">
    <name type="scientific">Streptomyces paromomycinus</name>
    <name type="common">Streptomyces rimosus subsp. paromomycinus</name>
    <dbReference type="NCBI Taxonomy" id="92743"/>
    <lineage>
        <taxon>Bacteria</taxon>
        <taxon>Bacillati</taxon>
        <taxon>Actinomycetota</taxon>
        <taxon>Actinomycetes</taxon>
        <taxon>Kitasatosporales</taxon>
        <taxon>Streptomycetaceae</taxon>
        <taxon>Streptomyces</taxon>
    </lineage>
</organism>
<dbReference type="InterPro" id="IPR023772">
    <property type="entry name" value="DNA-bd_HTH_TetR-type_CS"/>
</dbReference>
<dbReference type="GO" id="GO:0000976">
    <property type="term" value="F:transcription cis-regulatory region binding"/>
    <property type="evidence" value="ECO:0007669"/>
    <property type="project" value="TreeGrafter"/>
</dbReference>
<dbReference type="InterPro" id="IPR036271">
    <property type="entry name" value="Tet_transcr_reg_TetR-rel_C_sf"/>
</dbReference>
<protein>
    <submittedName>
        <fullName evidence="6">Gamma-butyrolactone-binding protein</fullName>
    </submittedName>
</protein>
<dbReference type="SUPFAM" id="SSF46689">
    <property type="entry name" value="Homeodomain-like"/>
    <property type="match status" value="1"/>
</dbReference>
<keyword evidence="3" id="KW-0804">Transcription</keyword>
<dbReference type="InterPro" id="IPR009057">
    <property type="entry name" value="Homeodomain-like_sf"/>
</dbReference>
<sequence>MQDRAVTTRQTILTTAAEVIIERGYGGASISQITARAGVAAGAVYFHFRSKEGIAHALLGVDLLEGLPPRRGPALQYWSDLALLMAQRLDTDPKVRAAPYLAALADNHDGWTSPWPAWRATVARPLHAAEREGELQSHVQPEAVAELLISAWAGMAGHRTPGTAQAQMRTFLDCCLPGIAMPAVAARPEQHL</sequence>
<dbReference type="RefSeq" id="WP_170251448.1">
    <property type="nucleotide sequence ID" value="NZ_BHZD01000001.1"/>
</dbReference>
<evidence type="ECO:0000313" key="7">
    <source>
        <dbReference type="Proteomes" id="UP000286746"/>
    </source>
</evidence>
<evidence type="ECO:0000256" key="1">
    <source>
        <dbReference type="ARBA" id="ARBA00023015"/>
    </source>
</evidence>
<evidence type="ECO:0000259" key="5">
    <source>
        <dbReference type="PROSITE" id="PS50977"/>
    </source>
</evidence>